<dbReference type="PANTHER" id="PTHR45675:SF7">
    <property type="entry name" value="TRANSCRIPTION FACTOR MYB48"/>
    <property type="match status" value="1"/>
</dbReference>
<dbReference type="Pfam" id="PF00249">
    <property type="entry name" value="Myb_DNA-binding"/>
    <property type="match status" value="2"/>
</dbReference>
<keyword evidence="5" id="KW-0804">Transcription</keyword>
<accession>A0AAV7GXV5</accession>
<evidence type="ECO:0000256" key="7">
    <source>
        <dbReference type="ARBA" id="ARBA00057804"/>
    </source>
</evidence>
<dbReference type="EMBL" id="JAGFBR010000009">
    <property type="protein sequence ID" value="KAH0461337.1"/>
    <property type="molecule type" value="Genomic_DNA"/>
</dbReference>
<keyword evidence="3" id="KW-0805">Transcription regulation</keyword>
<dbReference type="InterPro" id="IPR009057">
    <property type="entry name" value="Homeodomain-like_sf"/>
</dbReference>
<evidence type="ECO:0000313" key="10">
    <source>
        <dbReference type="EMBL" id="KAH0461337.1"/>
    </source>
</evidence>
<dbReference type="GO" id="GO:0005634">
    <property type="term" value="C:nucleus"/>
    <property type="evidence" value="ECO:0007669"/>
    <property type="project" value="UniProtKB-SubCell"/>
</dbReference>
<evidence type="ECO:0000256" key="4">
    <source>
        <dbReference type="ARBA" id="ARBA00023125"/>
    </source>
</evidence>
<gene>
    <name evidence="10" type="ORF">IEQ34_008912</name>
</gene>
<keyword evidence="11" id="KW-1185">Reference proteome</keyword>
<feature type="domain" description="Myb-like" evidence="8">
    <location>
        <begin position="35"/>
        <end position="87"/>
    </location>
</feature>
<comment type="function">
    <text evidence="7">Transcription factor.</text>
</comment>
<dbReference type="InterPro" id="IPR017930">
    <property type="entry name" value="Myb_dom"/>
</dbReference>
<evidence type="ECO:0000259" key="9">
    <source>
        <dbReference type="PROSITE" id="PS51294"/>
    </source>
</evidence>
<protein>
    <submittedName>
        <fullName evidence="10">Uncharacterized protein</fullName>
    </submittedName>
</protein>
<evidence type="ECO:0000256" key="2">
    <source>
        <dbReference type="ARBA" id="ARBA00022737"/>
    </source>
</evidence>
<reference evidence="10 11" key="1">
    <citation type="journal article" date="2021" name="Hortic Res">
        <title>Chromosome-scale assembly of the Dendrobium chrysotoxum genome enhances the understanding of orchid evolution.</title>
        <authorList>
            <person name="Zhang Y."/>
            <person name="Zhang G.Q."/>
            <person name="Zhang D."/>
            <person name="Liu X.D."/>
            <person name="Xu X.Y."/>
            <person name="Sun W.H."/>
            <person name="Yu X."/>
            <person name="Zhu X."/>
            <person name="Wang Z.W."/>
            <person name="Zhao X."/>
            <person name="Zhong W.Y."/>
            <person name="Chen H."/>
            <person name="Yin W.L."/>
            <person name="Huang T."/>
            <person name="Niu S.C."/>
            <person name="Liu Z.J."/>
        </authorList>
    </citation>
    <scope>NUCLEOTIDE SEQUENCE [LARGE SCALE GENOMIC DNA]</scope>
    <source>
        <strain evidence="10">Lindl</strain>
    </source>
</reference>
<dbReference type="SMART" id="SM00717">
    <property type="entry name" value="SANT"/>
    <property type="match status" value="2"/>
</dbReference>
<evidence type="ECO:0000256" key="1">
    <source>
        <dbReference type="ARBA" id="ARBA00004123"/>
    </source>
</evidence>
<sequence length="259" mass="30408">MASPIYPTKPRRLLKWKTSSMASTRETRTLMVGMEQGTRKGPWTEQEDLQLVCYVSLFGDRRWDFIAKISGLKRTGKSCRLRWVNYLHPGLKHGRMTPEEEHLILELHSKWGNKWSQIAGRLPGRTDNEIKNYWRTHMRKMAQERKRNLHSFSSSTSSTSLSIETSTNRMENQEEVIFLLTMLEEKEQEVKVKVYPMDQLWNEIVTSDSNSGLSFKQYKAMEYSPLWEYCVESVWKVDDNEPNLIPCVSDLWSPTFSMV</sequence>
<dbReference type="FunFam" id="1.10.10.60:FF:000011">
    <property type="entry name" value="Myb transcription factor"/>
    <property type="match status" value="1"/>
</dbReference>
<feature type="domain" description="HTH myb-type" evidence="9">
    <location>
        <begin position="35"/>
        <end position="87"/>
    </location>
</feature>
<dbReference type="GO" id="GO:0003700">
    <property type="term" value="F:DNA-binding transcription factor activity"/>
    <property type="evidence" value="ECO:0007669"/>
    <property type="project" value="InterPro"/>
</dbReference>
<evidence type="ECO:0000256" key="3">
    <source>
        <dbReference type="ARBA" id="ARBA00023015"/>
    </source>
</evidence>
<feature type="domain" description="HTH myb-type" evidence="9">
    <location>
        <begin position="88"/>
        <end position="142"/>
    </location>
</feature>
<proteinExistence type="predicted"/>
<evidence type="ECO:0000256" key="6">
    <source>
        <dbReference type="ARBA" id="ARBA00023242"/>
    </source>
</evidence>
<dbReference type="FunFam" id="1.10.10.60:FF:000259">
    <property type="entry name" value="MYB transcription factor"/>
    <property type="match status" value="1"/>
</dbReference>
<dbReference type="AlphaFoldDB" id="A0AAV7GXV5"/>
<keyword evidence="2" id="KW-0677">Repeat</keyword>
<comment type="subcellular location">
    <subcellularLocation>
        <location evidence="1">Nucleus</location>
    </subcellularLocation>
</comment>
<dbReference type="CDD" id="cd00167">
    <property type="entry name" value="SANT"/>
    <property type="match status" value="2"/>
</dbReference>
<dbReference type="PANTHER" id="PTHR45675">
    <property type="entry name" value="MYB TRANSCRIPTION FACTOR-RELATED-RELATED"/>
    <property type="match status" value="1"/>
</dbReference>
<keyword evidence="6" id="KW-0539">Nucleus</keyword>
<dbReference type="SUPFAM" id="SSF46689">
    <property type="entry name" value="Homeodomain-like"/>
    <property type="match status" value="1"/>
</dbReference>
<evidence type="ECO:0000256" key="5">
    <source>
        <dbReference type="ARBA" id="ARBA00023163"/>
    </source>
</evidence>
<feature type="domain" description="Myb-like" evidence="8">
    <location>
        <begin position="88"/>
        <end position="138"/>
    </location>
</feature>
<dbReference type="GO" id="GO:0043565">
    <property type="term" value="F:sequence-specific DNA binding"/>
    <property type="evidence" value="ECO:0007669"/>
    <property type="project" value="InterPro"/>
</dbReference>
<evidence type="ECO:0000313" key="11">
    <source>
        <dbReference type="Proteomes" id="UP000775213"/>
    </source>
</evidence>
<dbReference type="PROSITE" id="PS51294">
    <property type="entry name" value="HTH_MYB"/>
    <property type="match status" value="2"/>
</dbReference>
<dbReference type="PROSITE" id="PS50090">
    <property type="entry name" value="MYB_LIKE"/>
    <property type="match status" value="2"/>
</dbReference>
<comment type="caution">
    <text evidence="10">The sequence shown here is derived from an EMBL/GenBank/DDBJ whole genome shotgun (WGS) entry which is preliminary data.</text>
</comment>
<evidence type="ECO:0000259" key="8">
    <source>
        <dbReference type="PROSITE" id="PS50090"/>
    </source>
</evidence>
<dbReference type="Proteomes" id="UP000775213">
    <property type="component" value="Unassembled WGS sequence"/>
</dbReference>
<name>A0AAV7GXV5_DENCH</name>
<keyword evidence="4" id="KW-0238">DNA-binding</keyword>
<dbReference type="InterPro" id="IPR044676">
    <property type="entry name" value="EOBI/EOBII-like_plant"/>
</dbReference>
<dbReference type="Gene3D" id="1.10.10.60">
    <property type="entry name" value="Homeodomain-like"/>
    <property type="match status" value="2"/>
</dbReference>
<dbReference type="InterPro" id="IPR001005">
    <property type="entry name" value="SANT/Myb"/>
</dbReference>
<organism evidence="10 11">
    <name type="scientific">Dendrobium chrysotoxum</name>
    <name type="common">Orchid</name>
    <dbReference type="NCBI Taxonomy" id="161865"/>
    <lineage>
        <taxon>Eukaryota</taxon>
        <taxon>Viridiplantae</taxon>
        <taxon>Streptophyta</taxon>
        <taxon>Embryophyta</taxon>
        <taxon>Tracheophyta</taxon>
        <taxon>Spermatophyta</taxon>
        <taxon>Magnoliopsida</taxon>
        <taxon>Liliopsida</taxon>
        <taxon>Asparagales</taxon>
        <taxon>Orchidaceae</taxon>
        <taxon>Epidendroideae</taxon>
        <taxon>Malaxideae</taxon>
        <taxon>Dendrobiinae</taxon>
        <taxon>Dendrobium</taxon>
    </lineage>
</organism>